<keyword evidence="6" id="KW-1185">Reference proteome</keyword>
<dbReference type="PANTHER" id="PTHR12526:SF572">
    <property type="entry name" value="BLL5144 PROTEIN"/>
    <property type="match status" value="1"/>
</dbReference>
<dbReference type="KEGG" id="cai:Caci_5289"/>
<evidence type="ECO:0000259" key="4">
    <source>
        <dbReference type="Pfam" id="PF13439"/>
    </source>
</evidence>
<dbReference type="Proteomes" id="UP000000851">
    <property type="component" value="Chromosome"/>
</dbReference>
<dbReference type="OrthoDB" id="9765330at2"/>
<dbReference type="Pfam" id="PF13439">
    <property type="entry name" value="Glyco_transf_4"/>
    <property type="match status" value="1"/>
</dbReference>
<evidence type="ECO:0000313" key="6">
    <source>
        <dbReference type="Proteomes" id="UP000000851"/>
    </source>
</evidence>
<dbReference type="HOGENOM" id="CLU_009583_14_4_11"/>
<dbReference type="CAZy" id="GT4">
    <property type="family name" value="Glycosyltransferase Family 4"/>
</dbReference>
<evidence type="ECO:0000256" key="2">
    <source>
        <dbReference type="ARBA" id="ARBA00022679"/>
    </source>
</evidence>
<dbReference type="SUPFAM" id="SSF53756">
    <property type="entry name" value="UDP-Glycosyltransferase/glycogen phosphorylase"/>
    <property type="match status" value="1"/>
</dbReference>
<keyword evidence="1" id="KW-0328">Glycosyltransferase</keyword>
<dbReference type="EMBL" id="CP001700">
    <property type="protein sequence ID" value="ACU74148.1"/>
    <property type="molecule type" value="Genomic_DNA"/>
</dbReference>
<protein>
    <submittedName>
        <fullName evidence="5">Glycosyl transferase group 1</fullName>
    </submittedName>
</protein>
<dbReference type="STRING" id="479433.Caci_5289"/>
<dbReference type="InParanoid" id="C7Q7Y1"/>
<gene>
    <name evidence="5" type="ordered locus">Caci_5289</name>
</gene>
<reference evidence="5 6" key="1">
    <citation type="journal article" date="2009" name="Stand. Genomic Sci.">
        <title>Complete genome sequence of Catenulispora acidiphila type strain (ID 139908).</title>
        <authorList>
            <person name="Copeland A."/>
            <person name="Lapidus A."/>
            <person name="Glavina Del Rio T."/>
            <person name="Nolan M."/>
            <person name="Lucas S."/>
            <person name="Chen F."/>
            <person name="Tice H."/>
            <person name="Cheng J.F."/>
            <person name="Bruce D."/>
            <person name="Goodwin L."/>
            <person name="Pitluck S."/>
            <person name="Mikhailova N."/>
            <person name="Pati A."/>
            <person name="Ivanova N."/>
            <person name="Mavromatis K."/>
            <person name="Chen A."/>
            <person name="Palaniappan K."/>
            <person name="Chain P."/>
            <person name="Land M."/>
            <person name="Hauser L."/>
            <person name="Chang Y.J."/>
            <person name="Jeffries C.D."/>
            <person name="Chertkov O."/>
            <person name="Brettin T."/>
            <person name="Detter J.C."/>
            <person name="Han C."/>
            <person name="Ali Z."/>
            <person name="Tindall B.J."/>
            <person name="Goker M."/>
            <person name="Bristow J."/>
            <person name="Eisen J.A."/>
            <person name="Markowitz V."/>
            <person name="Hugenholtz P."/>
            <person name="Kyrpides N.C."/>
            <person name="Klenk H.P."/>
        </authorList>
    </citation>
    <scope>NUCLEOTIDE SEQUENCE [LARGE SCALE GENOMIC DNA]</scope>
    <source>
        <strain evidence="6">DSM 44928 / JCM 14897 / NBRC 102108 / NRRL B-24433 / ID139908</strain>
    </source>
</reference>
<keyword evidence="2 5" id="KW-0808">Transferase</keyword>
<organism evidence="5 6">
    <name type="scientific">Catenulispora acidiphila (strain DSM 44928 / JCM 14897 / NBRC 102108 / NRRL B-24433 / ID139908)</name>
    <dbReference type="NCBI Taxonomy" id="479433"/>
    <lineage>
        <taxon>Bacteria</taxon>
        <taxon>Bacillati</taxon>
        <taxon>Actinomycetota</taxon>
        <taxon>Actinomycetes</taxon>
        <taxon>Catenulisporales</taxon>
        <taxon>Catenulisporaceae</taxon>
        <taxon>Catenulispora</taxon>
    </lineage>
</organism>
<name>C7Q7Y1_CATAD</name>
<accession>C7Q7Y1</accession>
<dbReference type="eggNOG" id="COG0438">
    <property type="taxonomic scope" value="Bacteria"/>
</dbReference>
<dbReference type="GO" id="GO:0016757">
    <property type="term" value="F:glycosyltransferase activity"/>
    <property type="evidence" value="ECO:0007669"/>
    <property type="project" value="UniProtKB-KW"/>
</dbReference>
<dbReference type="Pfam" id="PF13692">
    <property type="entry name" value="Glyco_trans_1_4"/>
    <property type="match status" value="1"/>
</dbReference>
<dbReference type="Gene3D" id="3.40.50.2000">
    <property type="entry name" value="Glycogen Phosphorylase B"/>
    <property type="match status" value="2"/>
</dbReference>
<evidence type="ECO:0000313" key="5">
    <source>
        <dbReference type="EMBL" id="ACU74148.1"/>
    </source>
</evidence>
<feature type="domain" description="Glycosyltransferase subfamily 4-like N-terminal" evidence="4">
    <location>
        <begin position="11"/>
        <end position="164"/>
    </location>
</feature>
<dbReference type="InterPro" id="IPR028098">
    <property type="entry name" value="Glyco_trans_4-like_N"/>
</dbReference>
<feature type="region of interest" description="Disordered" evidence="3">
    <location>
        <begin position="380"/>
        <end position="405"/>
    </location>
</feature>
<evidence type="ECO:0000256" key="3">
    <source>
        <dbReference type="SAM" id="MobiDB-lite"/>
    </source>
</evidence>
<dbReference type="AlphaFoldDB" id="C7Q7Y1"/>
<dbReference type="PANTHER" id="PTHR12526">
    <property type="entry name" value="GLYCOSYLTRANSFERASE"/>
    <property type="match status" value="1"/>
</dbReference>
<proteinExistence type="predicted"/>
<sequence>MLSTYPPTQCGIATFNAALVRHLNGDGARSSAAVVRVGGDTPSEPEAPEVVAELPGGDPAAAAAAAAALNRFDVALVQHEYGIYDGPDGDEVLDVLNRVRVPIIVVLHTVLARPTAGQHSVLSRICRLCDGIVVLSQTAASRLLEVYGVDSRKVTVIPHGAETDEWQAPGLLPVTGRHDGERYHPLLLTWGLIGPGKGIEWVIDALAEVQDLPTTPRYLVAGETHPKVLQHYGEAYRDSLRERAAARGVAHLVEFDAEYRSRQDLAALAASADAVVLPYESTEQVASGVLIEAVAARRPIIASRFPHAAELLADGAGLLVPHRDARALGVAIRRLLTEPGLAESMERRSAQIAPTLDWAAVTDRYRLLATGLAAHHAPLTEQHGSVAHGRLRAGRRTPVGSTVEP</sequence>
<evidence type="ECO:0000256" key="1">
    <source>
        <dbReference type="ARBA" id="ARBA00022676"/>
    </source>
</evidence>